<comment type="catalytic activity">
    <reaction evidence="11">
        <text>L-threonyl-[protein] + ATP = O-phospho-L-threonyl-[protein] + ADP + H(+)</text>
        <dbReference type="Rhea" id="RHEA:46608"/>
        <dbReference type="Rhea" id="RHEA-COMP:11060"/>
        <dbReference type="Rhea" id="RHEA-COMP:11605"/>
        <dbReference type="ChEBI" id="CHEBI:15378"/>
        <dbReference type="ChEBI" id="CHEBI:30013"/>
        <dbReference type="ChEBI" id="CHEBI:30616"/>
        <dbReference type="ChEBI" id="CHEBI:61977"/>
        <dbReference type="ChEBI" id="CHEBI:456216"/>
        <dbReference type="EC" id="2.7.11.24"/>
    </reaction>
</comment>
<keyword evidence="6 9" id="KW-0547">Nucleotide-binding</keyword>
<dbReference type="GO" id="GO:0005524">
    <property type="term" value="F:ATP binding"/>
    <property type="evidence" value="ECO:0007669"/>
    <property type="project" value="UniProtKB-UniRule"/>
</dbReference>
<dbReference type="InterPro" id="IPR050117">
    <property type="entry name" value="MAPK"/>
</dbReference>
<evidence type="ECO:0000256" key="8">
    <source>
        <dbReference type="ARBA" id="ARBA00022840"/>
    </source>
</evidence>
<dbReference type="EMBL" id="HACM01001701">
    <property type="protein sequence ID" value="CRZ02143.1"/>
    <property type="molecule type" value="Transcribed_RNA"/>
</dbReference>
<evidence type="ECO:0000256" key="9">
    <source>
        <dbReference type="PROSITE-ProRule" id="PRU10141"/>
    </source>
</evidence>
<comment type="cofactor">
    <cofactor evidence="1 11">
        <name>Mg(2+)</name>
        <dbReference type="ChEBI" id="CHEBI:18420"/>
    </cofactor>
</comment>
<evidence type="ECO:0000256" key="11">
    <source>
        <dbReference type="RuleBase" id="RU361165"/>
    </source>
</evidence>
<proteinExistence type="inferred from homology"/>
<dbReference type="PROSITE" id="PS00108">
    <property type="entry name" value="PROTEIN_KINASE_ST"/>
    <property type="match status" value="1"/>
</dbReference>
<dbReference type="SMART" id="SM00220">
    <property type="entry name" value="S_TKc"/>
    <property type="match status" value="1"/>
</dbReference>
<dbReference type="PROSITE" id="PS50011">
    <property type="entry name" value="PROTEIN_KINASE_DOM"/>
    <property type="match status" value="1"/>
</dbReference>
<dbReference type="InterPro" id="IPR000719">
    <property type="entry name" value="Prot_kinase_dom"/>
</dbReference>
<name>A0A0H5QJG6_9EUKA</name>
<accession>A0A0H5QJG6</accession>
<dbReference type="PANTHER" id="PTHR24055">
    <property type="entry name" value="MITOGEN-ACTIVATED PROTEIN KINASE"/>
    <property type="match status" value="1"/>
</dbReference>
<reference evidence="13" key="1">
    <citation type="submission" date="2015-04" db="EMBL/GenBank/DDBJ databases">
        <title>The genome sequence of the plant pathogenic Rhizarian Plasmodiophora brassicae reveals insights in its biotrophic life cycle and the origin of chitin synthesis.</title>
        <authorList>
            <person name="Schwelm A."/>
            <person name="Fogelqvist J."/>
            <person name="Knaust A."/>
            <person name="Julke S."/>
            <person name="Lilja T."/>
            <person name="Dhandapani V."/>
            <person name="Bonilla-Rosso G."/>
            <person name="Karlsson M."/>
            <person name="Shevchenko A."/>
            <person name="Choi S.R."/>
            <person name="Kim H.G."/>
            <person name="Park J.Y."/>
            <person name="Lim Y.P."/>
            <person name="Ludwig-Muller J."/>
            <person name="Dixelius C."/>
        </authorList>
    </citation>
    <scope>NUCLEOTIDE SEQUENCE</scope>
    <source>
        <tissue evidence="13">Potato root galls</tissue>
    </source>
</reference>
<evidence type="ECO:0000313" key="13">
    <source>
        <dbReference type="EMBL" id="CRZ02143.1"/>
    </source>
</evidence>
<evidence type="ECO:0000256" key="5">
    <source>
        <dbReference type="ARBA" id="ARBA00022679"/>
    </source>
</evidence>
<dbReference type="Gene3D" id="3.30.200.20">
    <property type="entry name" value="Phosphorylase Kinase, domain 1"/>
    <property type="match status" value="1"/>
</dbReference>
<organism evidence="13">
    <name type="scientific">Spongospora subterranea</name>
    <dbReference type="NCBI Taxonomy" id="70186"/>
    <lineage>
        <taxon>Eukaryota</taxon>
        <taxon>Sar</taxon>
        <taxon>Rhizaria</taxon>
        <taxon>Endomyxa</taxon>
        <taxon>Phytomyxea</taxon>
        <taxon>Plasmodiophorida</taxon>
        <taxon>Plasmodiophoridae</taxon>
        <taxon>Spongospora</taxon>
    </lineage>
</organism>
<dbReference type="PROSITE" id="PS00107">
    <property type="entry name" value="PROTEIN_KINASE_ATP"/>
    <property type="match status" value="1"/>
</dbReference>
<keyword evidence="7 11" id="KW-0418">Kinase</keyword>
<protein>
    <recommendedName>
        <fullName evidence="2 11">Mitogen-activated protein kinase</fullName>
        <ecNumber evidence="2 11">2.7.11.24</ecNumber>
    </recommendedName>
</protein>
<evidence type="ECO:0000256" key="6">
    <source>
        <dbReference type="ARBA" id="ARBA00022741"/>
    </source>
</evidence>
<dbReference type="Gene3D" id="1.10.510.10">
    <property type="entry name" value="Transferase(Phosphotransferase) domain 1"/>
    <property type="match status" value="1"/>
</dbReference>
<dbReference type="GO" id="GO:0004707">
    <property type="term" value="F:MAP kinase activity"/>
    <property type="evidence" value="ECO:0007669"/>
    <property type="project" value="UniProtKB-EC"/>
</dbReference>
<feature type="binding site" evidence="9">
    <location>
        <position position="81"/>
    </location>
    <ligand>
        <name>ATP</name>
        <dbReference type="ChEBI" id="CHEBI:30616"/>
    </ligand>
</feature>
<keyword evidence="4" id="KW-0597">Phosphoprotein</keyword>
<dbReference type="InterPro" id="IPR008271">
    <property type="entry name" value="Ser/Thr_kinase_AS"/>
</dbReference>
<evidence type="ECO:0000256" key="3">
    <source>
        <dbReference type="ARBA" id="ARBA00022527"/>
    </source>
</evidence>
<comment type="similarity">
    <text evidence="11">Belongs to the protein kinase superfamily. Ser/Thr protein kinase family. MAP kinase subfamily.</text>
</comment>
<evidence type="ECO:0000259" key="12">
    <source>
        <dbReference type="PROSITE" id="PS50011"/>
    </source>
</evidence>
<dbReference type="Pfam" id="PF00069">
    <property type="entry name" value="Pkinase"/>
    <property type="match status" value="1"/>
</dbReference>
<dbReference type="CDD" id="cd07834">
    <property type="entry name" value="STKc_MAPK"/>
    <property type="match status" value="1"/>
</dbReference>
<comment type="activity regulation">
    <text evidence="11">Activated by threonine and tyrosine phosphorylation.</text>
</comment>
<keyword evidence="5 11" id="KW-0808">Transferase</keyword>
<feature type="domain" description="Protein kinase" evidence="12">
    <location>
        <begin position="51"/>
        <end position="339"/>
    </location>
</feature>
<evidence type="ECO:0000256" key="4">
    <source>
        <dbReference type="ARBA" id="ARBA00022553"/>
    </source>
</evidence>
<evidence type="ECO:0000256" key="1">
    <source>
        <dbReference type="ARBA" id="ARBA00001946"/>
    </source>
</evidence>
<evidence type="ECO:0000256" key="10">
    <source>
        <dbReference type="RuleBase" id="RU000304"/>
    </source>
</evidence>
<dbReference type="PROSITE" id="PS01351">
    <property type="entry name" value="MAPK"/>
    <property type="match status" value="1"/>
</dbReference>
<sequence>MEPIKQAADDIAEKVDNEAVSHKLDPAQVAHYNERHQFSASGTQFLVDKHYSPLKAIGSGAYGIVCSATDTRTNKKVAIKKISAAFDDLIDAKRILREIKLLSHFKHDNVISLVDLVNPITTAQFDDIYMVMEFMETDLHKIIYSKNELTDEHCQYFIYQILRGMKYIHSSNVIHRDLKPSNLLLNGNCDLKICDFGLARGTNDKDDYELTEYVVTRWYRAPEIMCACQDYDRKIDVWSVGCIFGEILGRKPLFPGDNYIHQLNLIFGALGTPADKDLDWITNAKALQYIKNLKKKNSIPFEKLFPKASSQAIDLLSKMLVFNPEARISVADALAHPYLQALHNPKEEPECPNKFDFEFEKLAVTKQGIQNLMFEEIEKKRRGVVNPIT</sequence>
<dbReference type="EC" id="2.7.11.24" evidence="2 11"/>
<dbReference type="InterPro" id="IPR003527">
    <property type="entry name" value="MAP_kinase_CS"/>
</dbReference>
<evidence type="ECO:0000256" key="2">
    <source>
        <dbReference type="ARBA" id="ARBA00012411"/>
    </source>
</evidence>
<dbReference type="FunFam" id="3.30.200.20:FF:000028">
    <property type="entry name" value="Mitogen-activated protein kinase"/>
    <property type="match status" value="1"/>
</dbReference>
<evidence type="ECO:0000256" key="7">
    <source>
        <dbReference type="ARBA" id="ARBA00022777"/>
    </source>
</evidence>
<dbReference type="InterPro" id="IPR011009">
    <property type="entry name" value="Kinase-like_dom_sf"/>
</dbReference>
<dbReference type="FunFam" id="1.10.510.10:FF:000013">
    <property type="entry name" value="Mitogen-activated protein kinase"/>
    <property type="match status" value="1"/>
</dbReference>
<keyword evidence="11" id="KW-0460">Magnesium</keyword>
<dbReference type="SUPFAM" id="SSF56112">
    <property type="entry name" value="Protein kinase-like (PK-like)"/>
    <property type="match status" value="1"/>
</dbReference>
<keyword evidence="3 10" id="KW-0723">Serine/threonine-protein kinase</keyword>
<dbReference type="AlphaFoldDB" id="A0A0H5QJG6"/>
<dbReference type="InterPro" id="IPR017441">
    <property type="entry name" value="Protein_kinase_ATP_BS"/>
</dbReference>
<keyword evidence="8 9" id="KW-0067">ATP-binding</keyword>